<dbReference type="STRING" id="62928.azo3570"/>
<protein>
    <submittedName>
        <fullName evidence="1">Lipopolysaccharide core biosynthesis protein</fullName>
    </submittedName>
</protein>
<accession>A1KBI0</accession>
<keyword evidence="2" id="KW-1185">Reference proteome</keyword>
<dbReference type="PIRSF" id="PIRSF026326">
    <property type="entry name" value="InaA"/>
    <property type="match status" value="1"/>
</dbReference>
<dbReference type="AlphaFoldDB" id="A1KBI0"/>
<reference evidence="1 2" key="1">
    <citation type="journal article" date="2006" name="Nat. Biotechnol.">
        <title>Complete genome of the mutualistic, N2-fixing grass endophyte Azoarcus sp. strain BH72.</title>
        <authorList>
            <person name="Krause A."/>
            <person name="Ramakumar A."/>
            <person name="Bartels D."/>
            <person name="Battistoni F."/>
            <person name="Bekel T."/>
            <person name="Boch J."/>
            <person name="Boehm M."/>
            <person name="Friedrich F."/>
            <person name="Hurek T."/>
            <person name="Krause L."/>
            <person name="Linke B."/>
            <person name="McHardy A.C."/>
            <person name="Sarkar A."/>
            <person name="Schneiker S."/>
            <person name="Syed A.A."/>
            <person name="Thauer R."/>
            <person name="Vorhoelter F.-J."/>
            <person name="Weidner S."/>
            <person name="Puehler A."/>
            <person name="Reinhold-Hurek B."/>
            <person name="Kaiser O."/>
            <person name="Goesmann A."/>
        </authorList>
    </citation>
    <scope>NUCLEOTIDE SEQUENCE [LARGE SCALE GENOMIC DNA]</scope>
    <source>
        <strain evidence="1 2">BH72</strain>
    </source>
</reference>
<dbReference type="InterPro" id="IPR027023">
    <property type="entry name" value="Put_LipoPS_kinase_InaA"/>
</dbReference>
<dbReference type="RefSeq" id="WP_011767292.1">
    <property type="nucleotide sequence ID" value="NC_008702.1"/>
</dbReference>
<dbReference type="HOGENOM" id="CLU_094468_0_0_4"/>
<gene>
    <name evidence="1" type="primary">waaP3</name>
    <name evidence="1" type="ordered locus">azo3570</name>
</gene>
<evidence type="ECO:0000313" key="1">
    <source>
        <dbReference type="EMBL" id="CAL96186.1"/>
    </source>
</evidence>
<dbReference type="EMBL" id="AM406670">
    <property type="protein sequence ID" value="CAL96186.1"/>
    <property type="molecule type" value="Genomic_DNA"/>
</dbReference>
<dbReference type="Pfam" id="PF06293">
    <property type="entry name" value="Kdo"/>
    <property type="match status" value="1"/>
</dbReference>
<evidence type="ECO:0000313" key="2">
    <source>
        <dbReference type="Proteomes" id="UP000002588"/>
    </source>
</evidence>
<dbReference type="Proteomes" id="UP000002588">
    <property type="component" value="Chromosome"/>
</dbReference>
<dbReference type="eggNOG" id="COG0515">
    <property type="taxonomic scope" value="Bacteria"/>
</dbReference>
<sequence>MKDFLAPDLRALFARHHLTDFLALWALDLPGVDAPNTGRGGWSSVSRLELADEHGHIHAFYLKRQIDHLSRSLRRPFGEATFAREFRNILRYAEDGVPALQAAFFGQRRIGGKACAILVTRALDDYRPLDAWLRDWPTLTRGERRHLLGATAALVKQLHAAGHLHNCLYPKHIFVRSASAPGAAPAACLIDLEKTRRPLRRAPLLRDLDTLNRHGKGPSAADRLRFLLRYLDLPALDGPSRALVRQLLGRRRHKTHA</sequence>
<organism evidence="1 2">
    <name type="scientific">Azoarcus sp. (strain BH72)</name>
    <dbReference type="NCBI Taxonomy" id="418699"/>
    <lineage>
        <taxon>Bacteria</taxon>
        <taxon>Pseudomonadati</taxon>
        <taxon>Pseudomonadota</taxon>
        <taxon>Betaproteobacteria</taxon>
        <taxon>Rhodocyclales</taxon>
        <taxon>Zoogloeaceae</taxon>
        <taxon>Azoarcus</taxon>
    </lineage>
</organism>
<name>A1KBI0_AZOSB</name>
<dbReference type="KEGG" id="azo:azo3570"/>
<proteinExistence type="predicted"/>